<name>A1ZJU4_MICM2</name>
<dbReference type="Pfam" id="PF02371">
    <property type="entry name" value="Transposase_20"/>
    <property type="match status" value="1"/>
</dbReference>
<dbReference type="AlphaFoldDB" id="A1ZJU4"/>
<dbReference type="GO" id="GO:0006313">
    <property type="term" value="P:DNA transposition"/>
    <property type="evidence" value="ECO:0007669"/>
    <property type="project" value="InterPro"/>
</dbReference>
<evidence type="ECO:0000313" key="3">
    <source>
        <dbReference type="Proteomes" id="UP000004095"/>
    </source>
</evidence>
<organism evidence="2 3">
    <name type="scientific">Microscilla marina ATCC 23134</name>
    <dbReference type="NCBI Taxonomy" id="313606"/>
    <lineage>
        <taxon>Bacteria</taxon>
        <taxon>Pseudomonadati</taxon>
        <taxon>Bacteroidota</taxon>
        <taxon>Cytophagia</taxon>
        <taxon>Cytophagales</taxon>
        <taxon>Microscillaceae</taxon>
        <taxon>Microscilla</taxon>
    </lineage>
</organism>
<gene>
    <name evidence="2" type="ORF">M23134_01453</name>
</gene>
<reference evidence="2 3" key="1">
    <citation type="submission" date="2007-01" db="EMBL/GenBank/DDBJ databases">
        <authorList>
            <person name="Haygood M."/>
            <person name="Podell S."/>
            <person name="Anderson C."/>
            <person name="Hopkinson B."/>
            <person name="Roe K."/>
            <person name="Barbeau K."/>
            <person name="Gaasterland T."/>
            <person name="Ferriera S."/>
            <person name="Johnson J."/>
            <person name="Kravitz S."/>
            <person name="Beeson K."/>
            <person name="Sutton G."/>
            <person name="Rogers Y.-H."/>
            <person name="Friedman R."/>
            <person name="Frazier M."/>
            <person name="Venter J.C."/>
        </authorList>
    </citation>
    <scope>NUCLEOTIDE SEQUENCE [LARGE SCALE GENOMIC DNA]</scope>
    <source>
        <strain evidence="2 3">ATCC 23134</strain>
    </source>
</reference>
<evidence type="ECO:0000313" key="2">
    <source>
        <dbReference type="EMBL" id="EAY29397.1"/>
    </source>
</evidence>
<comment type="caution">
    <text evidence="2">The sequence shown here is derived from an EMBL/GenBank/DDBJ whole genome shotgun (WGS) entry which is preliminary data.</text>
</comment>
<sequence length="44" mass="5134">MSHWKNAKHFTSWAGLAPRRKISGDKLLGHFKNMNNSRIHQAFN</sequence>
<dbReference type="GO" id="GO:0003677">
    <property type="term" value="F:DNA binding"/>
    <property type="evidence" value="ECO:0007669"/>
    <property type="project" value="InterPro"/>
</dbReference>
<protein>
    <submittedName>
        <fullName evidence="2">Transposase, C-terminal</fullName>
    </submittedName>
</protein>
<feature type="domain" description="Transposase IS116/IS110/IS902 C-terminal" evidence="1">
    <location>
        <begin position="1"/>
        <end position="39"/>
    </location>
</feature>
<dbReference type="Proteomes" id="UP000004095">
    <property type="component" value="Unassembled WGS sequence"/>
</dbReference>
<accession>A1ZJU4</accession>
<dbReference type="InterPro" id="IPR003346">
    <property type="entry name" value="Transposase_20"/>
</dbReference>
<keyword evidence="3" id="KW-1185">Reference proteome</keyword>
<proteinExistence type="predicted"/>
<dbReference type="EMBL" id="AAWS01000011">
    <property type="protein sequence ID" value="EAY29397.1"/>
    <property type="molecule type" value="Genomic_DNA"/>
</dbReference>
<dbReference type="GO" id="GO:0004803">
    <property type="term" value="F:transposase activity"/>
    <property type="evidence" value="ECO:0007669"/>
    <property type="project" value="InterPro"/>
</dbReference>
<evidence type="ECO:0000259" key="1">
    <source>
        <dbReference type="Pfam" id="PF02371"/>
    </source>
</evidence>